<reference evidence="1 2" key="1">
    <citation type="journal article" date="2015" name="Infect. Genet. Evol.">
        <title>Genomic sequences of six botulinum neurotoxin-producing strains representing three clostridial species illustrate the mobility and diversity of botulinum neurotoxin genes.</title>
        <authorList>
            <person name="Smith T.J."/>
            <person name="Hill K.K."/>
            <person name="Xie G."/>
            <person name="Foley B.T."/>
            <person name="Williamson C.H."/>
            <person name="Foster J.T."/>
            <person name="Johnson S.L."/>
            <person name="Chertkov O."/>
            <person name="Teshima H."/>
            <person name="Gibbons H.S."/>
            <person name="Johnsky L.A."/>
            <person name="Karavis M.A."/>
            <person name="Smith L.A."/>
        </authorList>
    </citation>
    <scope>NUCLEOTIDE SEQUENCE [LARGE SCALE GENOMIC DNA]</scope>
    <source>
        <strain evidence="1 2">CDC 2741</strain>
    </source>
</reference>
<evidence type="ECO:0000313" key="2">
    <source>
        <dbReference type="Proteomes" id="UP000031366"/>
    </source>
</evidence>
<dbReference type="RefSeq" id="WP_163247941.1">
    <property type="nucleotide sequence ID" value="NZ_AYSO01000020.1"/>
</dbReference>
<name>A0A0C1R220_9CLOT</name>
<accession>A0A0C1R220</accession>
<dbReference type="Proteomes" id="UP000031366">
    <property type="component" value="Unassembled WGS sequence"/>
</dbReference>
<comment type="caution">
    <text evidence="1">The sequence shown here is derived from an EMBL/GenBank/DDBJ whole genome shotgun (WGS) entry which is preliminary data.</text>
</comment>
<keyword evidence="2" id="KW-1185">Reference proteome</keyword>
<organism evidence="1 2">
    <name type="scientific">Clostridium argentinense CDC 2741</name>
    <dbReference type="NCBI Taxonomy" id="1418104"/>
    <lineage>
        <taxon>Bacteria</taxon>
        <taxon>Bacillati</taxon>
        <taxon>Bacillota</taxon>
        <taxon>Clostridia</taxon>
        <taxon>Eubacteriales</taxon>
        <taxon>Clostridiaceae</taxon>
        <taxon>Clostridium</taxon>
    </lineage>
</organism>
<dbReference type="AlphaFoldDB" id="A0A0C1R220"/>
<sequence>MSRDNNFRDGKKNMKVIGHYTKNAVEEFEENIVSQTNFLEKVKENTEKKD</sequence>
<protein>
    <submittedName>
        <fullName evidence="1">Uncharacterized protein</fullName>
    </submittedName>
</protein>
<proteinExistence type="predicted"/>
<gene>
    <name evidence="1" type="ORF">U732_320</name>
</gene>
<evidence type="ECO:0000313" key="1">
    <source>
        <dbReference type="EMBL" id="KIE44486.1"/>
    </source>
</evidence>
<dbReference type="EMBL" id="AYSO01000020">
    <property type="protein sequence ID" value="KIE44486.1"/>
    <property type="molecule type" value="Genomic_DNA"/>
</dbReference>